<dbReference type="AlphaFoldDB" id="A0A7C1J8U3"/>
<organism evidence="4">
    <name type="scientific">Caldilinea aerophila</name>
    <dbReference type="NCBI Taxonomy" id="133453"/>
    <lineage>
        <taxon>Bacteria</taxon>
        <taxon>Bacillati</taxon>
        <taxon>Chloroflexota</taxon>
        <taxon>Caldilineae</taxon>
        <taxon>Caldilineales</taxon>
        <taxon>Caldilineaceae</taxon>
        <taxon>Caldilinea</taxon>
    </lineage>
</organism>
<dbReference type="SUPFAM" id="SSF51735">
    <property type="entry name" value="NAD(P)-binding Rossmann-fold domains"/>
    <property type="match status" value="1"/>
</dbReference>
<dbReference type="Gene3D" id="3.40.50.720">
    <property type="entry name" value="NAD(P)-binding Rossmann-like Domain"/>
    <property type="match status" value="1"/>
</dbReference>
<accession>A0A7C1J8U3</accession>
<dbReference type="InterPro" id="IPR000683">
    <property type="entry name" value="Gfo/Idh/MocA-like_OxRdtase_N"/>
</dbReference>
<dbReference type="GO" id="GO:0016491">
    <property type="term" value="F:oxidoreductase activity"/>
    <property type="evidence" value="ECO:0007669"/>
    <property type="project" value="UniProtKB-KW"/>
</dbReference>
<evidence type="ECO:0000259" key="3">
    <source>
        <dbReference type="Pfam" id="PF22725"/>
    </source>
</evidence>
<dbReference type="InterPro" id="IPR050463">
    <property type="entry name" value="Gfo/Idh/MocA_oxidrdct_glycsds"/>
</dbReference>
<dbReference type="GO" id="GO:0000166">
    <property type="term" value="F:nucleotide binding"/>
    <property type="evidence" value="ECO:0007669"/>
    <property type="project" value="InterPro"/>
</dbReference>
<evidence type="ECO:0000259" key="2">
    <source>
        <dbReference type="Pfam" id="PF01408"/>
    </source>
</evidence>
<keyword evidence="1" id="KW-0560">Oxidoreductase</keyword>
<gene>
    <name evidence="4" type="ORF">ENQ20_02590</name>
</gene>
<proteinExistence type="predicted"/>
<feature type="domain" description="Gfo/Idh/MocA-like oxidoreductase N-terminal" evidence="2">
    <location>
        <begin position="7"/>
        <end position="125"/>
    </location>
</feature>
<feature type="domain" description="GFO/IDH/MocA-like oxidoreductase" evidence="3">
    <location>
        <begin position="135"/>
        <end position="270"/>
    </location>
</feature>
<dbReference type="PANTHER" id="PTHR43818">
    <property type="entry name" value="BCDNA.GH03377"/>
    <property type="match status" value="1"/>
</dbReference>
<dbReference type="Pfam" id="PF22725">
    <property type="entry name" value="GFO_IDH_MocA_C3"/>
    <property type="match status" value="1"/>
</dbReference>
<evidence type="ECO:0000256" key="1">
    <source>
        <dbReference type="ARBA" id="ARBA00023002"/>
    </source>
</evidence>
<name>A0A7C1J8U3_9CHLR</name>
<reference evidence="4" key="1">
    <citation type="journal article" date="2020" name="mSystems">
        <title>Genome- and Community-Level Interaction Insights into Carbon Utilization and Element Cycling Functions of Hydrothermarchaeota in Hydrothermal Sediment.</title>
        <authorList>
            <person name="Zhou Z."/>
            <person name="Liu Y."/>
            <person name="Xu W."/>
            <person name="Pan J."/>
            <person name="Luo Z.H."/>
            <person name="Li M."/>
        </authorList>
    </citation>
    <scope>NUCLEOTIDE SEQUENCE [LARGE SCALE GENOMIC DNA]</scope>
    <source>
        <strain evidence="4">SpSt-289</strain>
    </source>
</reference>
<protein>
    <submittedName>
        <fullName evidence="4">Gfo/Idh/MocA family oxidoreductase</fullName>
    </submittedName>
</protein>
<evidence type="ECO:0000313" key="4">
    <source>
        <dbReference type="EMBL" id="HDX30363.1"/>
    </source>
</evidence>
<comment type="caution">
    <text evidence="4">The sequence shown here is derived from an EMBL/GenBank/DDBJ whole genome shotgun (WGS) entry which is preliminary data.</text>
</comment>
<dbReference type="Pfam" id="PF01408">
    <property type="entry name" value="GFO_IDH_MocA"/>
    <property type="match status" value="1"/>
</dbReference>
<sequence length="369" mass="40576">MGHPDRVRVGVIGVGQIGKHHIGNYAKMPNVEIVAVADINLAEAQRVAAAYNIPHVYASARELLAREDIQAVDICLHNNYHMPATVAALEAGKDVFCEKPMAGAYIDALKMWETAQATGRKLAIQFVTMFESATKAAKYLIDAGHLGHLYHVRSVGHRRRGRPFVDGYGSPTFVQKEHSAGGALYDMGVYHIATALWLTGNPRVTRITGRTYQEMDMDARRRELSGYNVEELGVGFVHFENGLTMDIIEAWAAHIDNLGSSLILGDRGGVRLNPFGYFFSLGHLDFDATANLDAFEWRLHTVAEEGDAYDGPQQHWIAALQGRVPLIPSAECALNTMLISEGIYLSERLGREVTAEEVLAHSVSTARPI</sequence>
<dbReference type="InterPro" id="IPR036291">
    <property type="entry name" value="NAD(P)-bd_dom_sf"/>
</dbReference>
<dbReference type="InterPro" id="IPR055170">
    <property type="entry name" value="GFO_IDH_MocA-like_dom"/>
</dbReference>
<dbReference type="Gene3D" id="3.30.360.10">
    <property type="entry name" value="Dihydrodipicolinate Reductase, domain 2"/>
    <property type="match status" value="1"/>
</dbReference>
<dbReference type="EMBL" id="DSMG01000037">
    <property type="protein sequence ID" value="HDX30363.1"/>
    <property type="molecule type" value="Genomic_DNA"/>
</dbReference>
<dbReference type="SUPFAM" id="SSF55347">
    <property type="entry name" value="Glyceraldehyde-3-phosphate dehydrogenase-like, C-terminal domain"/>
    <property type="match status" value="1"/>
</dbReference>
<dbReference type="PANTHER" id="PTHR43818:SF11">
    <property type="entry name" value="BCDNA.GH03377"/>
    <property type="match status" value="1"/>
</dbReference>